<comment type="caution">
    <text evidence="3">The sequence shown here is derived from an EMBL/GenBank/DDBJ whole genome shotgun (WGS) entry which is preliminary data.</text>
</comment>
<keyword evidence="1" id="KW-0129">CBS domain</keyword>
<dbReference type="InterPro" id="IPR046342">
    <property type="entry name" value="CBS_dom_sf"/>
</dbReference>
<reference evidence="3" key="1">
    <citation type="submission" date="2021-02" db="EMBL/GenBank/DDBJ databases">
        <title>Natronogracilivirga saccharolytica gen. nov. sp. nov. a new anaerobic, haloalkiliphilic carbohydrate-fermenting bacterium from soda lake and proposing of Cyclonatronumiaceae fam. nov. in the phylum Balneolaeota.</title>
        <authorList>
            <person name="Zhilina T.N."/>
            <person name="Sorokin D.Y."/>
            <person name="Zavarzina D.G."/>
            <person name="Toshchakov S.V."/>
            <person name="Kublanov I.V."/>
        </authorList>
    </citation>
    <scope>NUCLEOTIDE SEQUENCE</scope>
    <source>
        <strain evidence="3">Z-1702</strain>
    </source>
</reference>
<dbReference type="SUPFAM" id="SSF55931">
    <property type="entry name" value="Glutamine synthetase/guanido kinase"/>
    <property type="match status" value="1"/>
</dbReference>
<keyword evidence="4" id="KW-1185">Reference proteome</keyword>
<dbReference type="PROSITE" id="PS51371">
    <property type="entry name" value="CBS"/>
    <property type="match status" value="2"/>
</dbReference>
<dbReference type="SMART" id="SM00116">
    <property type="entry name" value="CBS"/>
    <property type="match status" value="2"/>
</dbReference>
<feature type="domain" description="CBS" evidence="2">
    <location>
        <begin position="577"/>
        <end position="633"/>
    </location>
</feature>
<dbReference type="PANTHER" id="PTHR36510:SF3">
    <property type="entry name" value="CONSERVED PROTEIN"/>
    <property type="match status" value="1"/>
</dbReference>
<evidence type="ECO:0000256" key="1">
    <source>
        <dbReference type="PROSITE-ProRule" id="PRU00703"/>
    </source>
</evidence>
<accession>A0A8J7UUF2</accession>
<dbReference type="Pfam" id="PF00571">
    <property type="entry name" value="CBS"/>
    <property type="match status" value="2"/>
</dbReference>
<dbReference type="AlphaFoldDB" id="A0A8J7UUF2"/>
<dbReference type="InterPro" id="IPR000644">
    <property type="entry name" value="CBS_dom"/>
</dbReference>
<dbReference type="InterPro" id="IPR050141">
    <property type="entry name" value="GCL_type2/YbdK_subfam"/>
</dbReference>
<feature type="domain" description="CBS" evidence="2">
    <location>
        <begin position="508"/>
        <end position="564"/>
    </location>
</feature>
<dbReference type="InterPro" id="IPR006336">
    <property type="entry name" value="GCS2"/>
</dbReference>
<dbReference type="Gene3D" id="3.30.590.20">
    <property type="match status" value="1"/>
</dbReference>
<gene>
    <name evidence="3" type="ORF">NATSA_02030</name>
</gene>
<dbReference type="SUPFAM" id="SSF54631">
    <property type="entry name" value="CBS-domain pair"/>
    <property type="match status" value="1"/>
</dbReference>
<sequence>MEHPSSARHPEKLRAFTKYLIRDTKALEQMLADDMFERDTKRIGAEQELFIIDRASRPYSLNTKLIEELDDPHFAYELARFNLEFNLDPLSFGGKCLRNLEQELNKLIGKARQVAEKHEGDIILMGSLSTIRKSDLGMENITPKERYYMLNDALTRVRGEEHELKIKGADELHVKHDSVMMESCNTSFQIHFQVSQEDFARLYNIAQLVAAPVLGAAANSPFLFGKQLLHETRIAVFQQSIDNRKAQDFVNERKPRVQFGSRWIEESVMEIFQEDIARFRVLFAIDDIEDPFEALDSGRIPKLEALQLFNGTIYRWNRPCYGITDGKPHLRIENRVLPSGPSVVDEVANAAFWLGLMAGVSSQYDDITKLIPFKEVESNFLSTARRGLLSQIKWLDGNSYPTQDLIMNELIPLAREGLRLHDIDSEDTEHYLGVIQERTRKGQNGAIWQLDSFHNLDDIWSPYEKLTAIADSTLKNQKSGKPVHQWPKAKVHRKNRWEKAFAKVGQFMTTDIYTLQEDDIIDLAANVMEWQRIKHIPVENDQHFLVGMVTYRSMISTLNNIIAKQLDHTNVSVSDIMDREIVTVSPDTPSVEAIELMQNNDISSLPVVEGGKLVGIVTEFDFARIAAELLKDRLKKR</sequence>
<dbReference type="RefSeq" id="WP_210509952.1">
    <property type="nucleotide sequence ID" value="NZ_JAFIDN010000001.1"/>
</dbReference>
<proteinExistence type="predicted"/>
<dbReference type="Gene3D" id="3.10.580.10">
    <property type="entry name" value="CBS-domain"/>
    <property type="match status" value="1"/>
</dbReference>
<dbReference type="Pfam" id="PF04107">
    <property type="entry name" value="GCS2"/>
    <property type="match status" value="1"/>
</dbReference>
<evidence type="ECO:0000313" key="4">
    <source>
        <dbReference type="Proteomes" id="UP000673975"/>
    </source>
</evidence>
<dbReference type="InterPro" id="IPR014746">
    <property type="entry name" value="Gln_synth/guanido_kin_cat_dom"/>
</dbReference>
<dbReference type="Proteomes" id="UP000673975">
    <property type="component" value="Unassembled WGS sequence"/>
</dbReference>
<dbReference type="CDD" id="cd04584">
    <property type="entry name" value="CBS_pair_AcuB_like"/>
    <property type="match status" value="1"/>
</dbReference>
<name>A0A8J7UUF2_9BACT</name>
<evidence type="ECO:0000259" key="2">
    <source>
        <dbReference type="PROSITE" id="PS51371"/>
    </source>
</evidence>
<protein>
    <submittedName>
        <fullName evidence="3">CBS domain-containing protein</fullName>
    </submittedName>
</protein>
<dbReference type="PANTHER" id="PTHR36510">
    <property type="entry name" value="GLUTAMATE--CYSTEINE LIGASE 2-RELATED"/>
    <property type="match status" value="1"/>
</dbReference>
<organism evidence="3 4">
    <name type="scientific">Natronogracilivirga saccharolytica</name>
    <dbReference type="NCBI Taxonomy" id="2812953"/>
    <lineage>
        <taxon>Bacteria</taxon>
        <taxon>Pseudomonadati</taxon>
        <taxon>Balneolota</taxon>
        <taxon>Balneolia</taxon>
        <taxon>Balneolales</taxon>
        <taxon>Cyclonatronaceae</taxon>
        <taxon>Natronogracilivirga</taxon>
    </lineage>
</organism>
<evidence type="ECO:0000313" key="3">
    <source>
        <dbReference type="EMBL" id="MBP3191432.1"/>
    </source>
</evidence>
<dbReference type="GO" id="GO:0016879">
    <property type="term" value="F:ligase activity, forming carbon-nitrogen bonds"/>
    <property type="evidence" value="ECO:0007669"/>
    <property type="project" value="TreeGrafter"/>
</dbReference>
<dbReference type="EMBL" id="JAFIDN010000001">
    <property type="protein sequence ID" value="MBP3191432.1"/>
    <property type="molecule type" value="Genomic_DNA"/>
</dbReference>